<accession>A0ABW5E9U0</accession>
<dbReference type="PROSITE" id="PS51318">
    <property type="entry name" value="TAT"/>
    <property type="match status" value="1"/>
</dbReference>
<proteinExistence type="predicted"/>
<keyword evidence="2" id="KW-1185">Reference proteome</keyword>
<dbReference type="Pfam" id="PF12318">
    <property type="entry name" value="FAD-SLDH"/>
    <property type="match status" value="1"/>
</dbReference>
<name>A0ABW5E9U0_9GAMM</name>
<comment type="caution">
    <text evidence="1">The sequence shown here is derived from an EMBL/GenBank/DDBJ whole genome shotgun (WGS) entry which is preliminary data.</text>
</comment>
<organism evidence="1 2">
    <name type="scientific">Microbulbifer halophilus</name>
    <dbReference type="NCBI Taxonomy" id="453963"/>
    <lineage>
        <taxon>Bacteria</taxon>
        <taxon>Pseudomonadati</taxon>
        <taxon>Pseudomonadota</taxon>
        <taxon>Gammaproteobacteria</taxon>
        <taxon>Cellvibrionales</taxon>
        <taxon>Microbulbiferaceae</taxon>
        <taxon>Microbulbifer</taxon>
    </lineage>
</organism>
<protein>
    <submittedName>
        <fullName evidence="1">Sugar dehydrogenase complex small subunit</fullName>
    </submittedName>
</protein>
<gene>
    <name evidence="1" type="ORF">ACFSKX_05535</name>
</gene>
<dbReference type="Proteomes" id="UP001597425">
    <property type="component" value="Unassembled WGS sequence"/>
</dbReference>
<dbReference type="EMBL" id="JBHUJD010000005">
    <property type="protein sequence ID" value="MFD2309874.1"/>
    <property type="molecule type" value="Genomic_DNA"/>
</dbReference>
<reference evidence="2" key="1">
    <citation type="journal article" date="2019" name="Int. J. Syst. Evol. Microbiol.">
        <title>The Global Catalogue of Microorganisms (GCM) 10K type strain sequencing project: providing services to taxonomists for standard genome sequencing and annotation.</title>
        <authorList>
            <consortium name="The Broad Institute Genomics Platform"/>
            <consortium name="The Broad Institute Genome Sequencing Center for Infectious Disease"/>
            <person name="Wu L."/>
            <person name="Ma J."/>
        </authorList>
    </citation>
    <scope>NUCLEOTIDE SEQUENCE [LARGE SCALE GENOMIC DNA]</scope>
    <source>
        <strain evidence="2">KCTC 12848</strain>
    </source>
</reference>
<sequence>MSPLSRRHFLKSQLLIATTLALPPLWSPDALATARLSKFMQLSEHLLAPYELDQRIGARLLLALNEQIDGIAELFASVSDGARLADSPLTGPVIAAWFRGVAGGELVTYEKALKYRAVVDVLPVRTYCRAKPGFWAERPEENI</sequence>
<evidence type="ECO:0000313" key="2">
    <source>
        <dbReference type="Proteomes" id="UP001597425"/>
    </source>
</evidence>
<evidence type="ECO:0000313" key="1">
    <source>
        <dbReference type="EMBL" id="MFD2309874.1"/>
    </source>
</evidence>
<dbReference type="InterPro" id="IPR024651">
    <property type="entry name" value="FAD-SLDH_ssu"/>
</dbReference>
<dbReference type="RefSeq" id="WP_265720395.1">
    <property type="nucleotide sequence ID" value="NZ_JAPIVK010000003.1"/>
</dbReference>
<dbReference type="InterPro" id="IPR006311">
    <property type="entry name" value="TAT_signal"/>
</dbReference>